<name>U5DF36_AMBTC</name>
<dbReference type="PANTHER" id="PTHR31360">
    <property type="match status" value="1"/>
</dbReference>
<dbReference type="PANTHER" id="PTHR31360:SF0">
    <property type="entry name" value="OIL BODY-ASSOCIATED PROTEIN 1B"/>
    <property type="match status" value="1"/>
</dbReference>
<protein>
    <recommendedName>
        <fullName evidence="4">DUF1264 domain-containing protein</fullName>
    </recommendedName>
</protein>
<reference evidence="3" key="1">
    <citation type="journal article" date="2013" name="Science">
        <title>The Amborella genome and the evolution of flowering plants.</title>
        <authorList>
            <consortium name="Amborella Genome Project"/>
        </authorList>
    </citation>
    <scope>NUCLEOTIDE SEQUENCE [LARGE SCALE GENOMIC DNA]</scope>
</reference>
<dbReference type="Pfam" id="PF06884">
    <property type="entry name" value="DUF1264"/>
    <property type="match status" value="1"/>
</dbReference>
<dbReference type="OMA" id="MWHTHEF"/>
<dbReference type="Proteomes" id="UP000017836">
    <property type="component" value="Unassembled WGS sequence"/>
</dbReference>
<dbReference type="EMBL" id="KI392062">
    <property type="protein sequence ID" value="ERN20052.1"/>
    <property type="molecule type" value="Genomic_DNA"/>
</dbReference>
<dbReference type="AlphaFoldDB" id="U5DF36"/>
<evidence type="ECO:0008006" key="4">
    <source>
        <dbReference type="Google" id="ProtNLM"/>
    </source>
</evidence>
<dbReference type="HOGENOM" id="CLU_1423317_0_0_1"/>
<proteinExistence type="inferred from homology"/>
<evidence type="ECO:0000313" key="2">
    <source>
        <dbReference type="EMBL" id="ERN20052.1"/>
    </source>
</evidence>
<keyword evidence="3" id="KW-1185">Reference proteome</keyword>
<evidence type="ECO:0000256" key="1">
    <source>
        <dbReference type="ARBA" id="ARBA00009740"/>
    </source>
</evidence>
<comment type="similarity">
    <text evidence="1">Belongs to the OBAP family.</text>
</comment>
<organism evidence="2 3">
    <name type="scientific">Amborella trichopoda</name>
    <dbReference type="NCBI Taxonomy" id="13333"/>
    <lineage>
        <taxon>Eukaryota</taxon>
        <taxon>Viridiplantae</taxon>
        <taxon>Streptophyta</taxon>
        <taxon>Embryophyta</taxon>
        <taxon>Tracheophyta</taxon>
        <taxon>Spermatophyta</taxon>
        <taxon>Magnoliopsida</taxon>
        <taxon>Amborellales</taxon>
        <taxon>Amborellaceae</taxon>
        <taxon>Amborella</taxon>
    </lineage>
</organism>
<dbReference type="GO" id="GO:0005811">
    <property type="term" value="C:lipid droplet"/>
    <property type="evidence" value="ECO:0000318"/>
    <property type="project" value="GO_Central"/>
</dbReference>
<dbReference type="GO" id="GO:0019915">
    <property type="term" value="P:lipid storage"/>
    <property type="evidence" value="ECO:0000318"/>
    <property type="project" value="GO_Central"/>
</dbReference>
<sequence length="191" mass="21533">MARQVQAHHYCSHPSEDMRQCLIYDSPDADARLIGVEYIISESLFLTLPDQEKKLWHSHEYEVKSGTLFMPGVPGPLQHREMEKLCKSYGKAIHFWQIDKGDSLPLGPPSLMYALTTDGQLDTQLARGRYLTHPSPCYPFVHLLIHGMYFFRPGQARSRAGIGLGSGLSNLANPSGFSWYMARKNSPCYGT</sequence>
<accession>U5DF36</accession>
<dbReference type="eggNOG" id="ENOG502QR3B">
    <property type="taxonomic scope" value="Eukaryota"/>
</dbReference>
<evidence type="ECO:0000313" key="3">
    <source>
        <dbReference type="Proteomes" id="UP000017836"/>
    </source>
</evidence>
<gene>
    <name evidence="2" type="ORF">AMTR_s00071p00189860</name>
</gene>
<dbReference type="InterPro" id="IPR010686">
    <property type="entry name" value="OBAP-like"/>
</dbReference>
<dbReference type="Gramene" id="ERN20052">
    <property type="protein sequence ID" value="ERN20052"/>
    <property type="gene ID" value="AMTR_s00071p00189860"/>
</dbReference>